<dbReference type="OrthoDB" id="124714at2157"/>
<dbReference type="CDD" id="cd01167">
    <property type="entry name" value="bac_FRK"/>
    <property type="match status" value="1"/>
</dbReference>
<dbReference type="InterPro" id="IPR011611">
    <property type="entry name" value="PfkB_dom"/>
</dbReference>
<gene>
    <name evidence="9" type="ORF">C461_08724</name>
</gene>
<dbReference type="PROSITE" id="PS00583">
    <property type="entry name" value="PFKB_KINASES_1"/>
    <property type="match status" value="1"/>
</dbReference>
<dbReference type="GO" id="GO:0005524">
    <property type="term" value="F:ATP binding"/>
    <property type="evidence" value="ECO:0007669"/>
    <property type="project" value="UniProtKB-KW"/>
</dbReference>
<evidence type="ECO:0000256" key="5">
    <source>
        <dbReference type="ARBA" id="ARBA00022840"/>
    </source>
</evidence>
<dbReference type="PATRIC" id="fig|1230454.4.peg.1764"/>
<dbReference type="SUPFAM" id="SSF53613">
    <property type="entry name" value="Ribokinase-like"/>
    <property type="match status" value="1"/>
</dbReference>
<proteinExistence type="inferred from homology"/>
<dbReference type="InterPro" id="IPR050306">
    <property type="entry name" value="PfkB_Carbo_kinase"/>
</dbReference>
<evidence type="ECO:0000256" key="1">
    <source>
        <dbReference type="ARBA" id="ARBA00010688"/>
    </source>
</evidence>
<name>M0PD43_9EURY</name>
<evidence type="ECO:0000256" key="3">
    <source>
        <dbReference type="ARBA" id="ARBA00022741"/>
    </source>
</evidence>
<comment type="similarity">
    <text evidence="1 6">Belongs to the carbohydrate kinase PfkB family.</text>
</comment>
<organism evidence="9 10">
    <name type="scientific">Halorubrum aidingense JCM 13560</name>
    <dbReference type="NCBI Taxonomy" id="1230454"/>
    <lineage>
        <taxon>Archaea</taxon>
        <taxon>Methanobacteriati</taxon>
        <taxon>Methanobacteriota</taxon>
        <taxon>Stenosarchaea group</taxon>
        <taxon>Halobacteria</taxon>
        <taxon>Halobacteriales</taxon>
        <taxon>Haloferacaceae</taxon>
        <taxon>Halorubrum</taxon>
    </lineage>
</organism>
<keyword evidence="5" id="KW-0067">ATP-binding</keyword>
<dbReference type="Gene3D" id="3.40.1190.20">
    <property type="match status" value="1"/>
</dbReference>
<dbReference type="PANTHER" id="PTHR43085:SF1">
    <property type="entry name" value="PSEUDOURIDINE KINASE-RELATED"/>
    <property type="match status" value="1"/>
</dbReference>
<keyword evidence="10" id="KW-1185">Reference proteome</keyword>
<evidence type="ECO:0000313" key="10">
    <source>
        <dbReference type="Proteomes" id="UP000011575"/>
    </source>
</evidence>
<comment type="caution">
    <text evidence="9">The sequence shown here is derived from an EMBL/GenBank/DDBJ whole genome shotgun (WGS) entry which is preliminary data.</text>
</comment>
<dbReference type="InterPro" id="IPR002173">
    <property type="entry name" value="Carboh/pur_kinase_PfkB_CS"/>
</dbReference>
<dbReference type="PROSITE" id="PS00584">
    <property type="entry name" value="PFKB_KINASES_2"/>
    <property type="match status" value="1"/>
</dbReference>
<dbReference type="Proteomes" id="UP000011575">
    <property type="component" value="Unassembled WGS sequence"/>
</dbReference>
<evidence type="ECO:0000256" key="4">
    <source>
        <dbReference type="ARBA" id="ARBA00022777"/>
    </source>
</evidence>
<evidence type="ECO:0000256" key="2">
    <source>
        <dbReference type="ARBA" id="ARBA00022679"/>
    </source>
</evidence>
<dbReference type="AlphaFoldDB" id="M0PD43"/>
<dbReference type="GO" id="GO:0006000">
    <property type="term" value="P:fructose metabolic process"/>
    <property type="evidence" value="ECO:0007669"/>
    <property type="project" value="UniProtKB-ARBA"/>
</dbReference>
<evidence type="ECO:0000256" key="6">
    <source>
        <dbReference type="RuleBase" id="RU003704"/>
    </source>
</evidence>
<dbReference type="PRINTS" id="PR00990">
    <property type="entry name" value="RIBOKINASE"/>
</dbReference>
<dbReference type="RefSeq" id="WP_008000412.1">
    <property type="nucleotide sequence ID" value="NZ_AOJI01000022.1"/>
</dbReference>
<evidence type="ECO:0000256" key="7">
    <source>
        <dbReference type="SAM" id="MobiDB-lite"/>
    </source>
</evidence>
<dbReference type="GO" id="GO:0008865">
    <property type="term" value="F:fructokinase activity"/>
    <property type="evidence" value="ECO:0007669"/>
    <property type="project" value="UniProtKB-ARBA"/>
</dbReference>
<feature type="region of interest" description="Disordered" evidence="7">
    <location>
        <begin position="278"/>
        <end position="299"/>
    </location>
</feature>
<feature type="domain" description="Carbohydrate kinase PfkB" evidence="8">
    <location>
        <begin position="1"/>
        <end position="328"/>
    </location>
</feature>
<sequence length="341" mass="34942">MPEILVAGETLVDFLPGEGATLRDVEGFSHRPGGAPANVAVGLARLGVVPAFWTRLGGDPFGDFLAETLGSELIPTTQIERVDGNTTLAVVSLPETDDRRFRFYGAGDVTFGFDPDAVPTDALASASWVHLGGVALTHPRGREAMVELATRAADHGCTVSFDVNYRPDLVAEGATDDVLAALREVVEASDVVFCSEEEVAETGLSSRWGAGLARDLCALGPHTAVVTLGADGALAASTADAPWGEATVRHEGFAVESRDTTGAGDAFTAGLIARLAAGSGSDADGPSDEESNERGASDGAALDDALAFANATAALSVRDIGGMSALPTREAVAAFLDDDDA</sequence>
<dbReference type="InterPro" id="IPR029056">
    <property type="entry name" value="Ribokinase-like"/>
</dbReference>
<evidence type="ECO:0000313" key="9">
    <source>
        <dbReference type="EMBL" id="EMA67798.1"/>
    </source>
</evidence>
<dbReference type="PANTHER" id="PTHR43085">
    <property type="entry name" value="HEXOKINASE FAMILY MEMBER"/>
    <property type="match status" value="1"/>
</dbReference>
<dbReference type="STRING" id="1230454.C461_08724"/>
<reference evidence="9 10" key="1">
    <citation type="journal article" date="2014" name="PLoS Genet.">
        <title>Phylogenetically driven sequencing of extremely halophilic archaea reveals strategies for static and dynamic osmo-response.</title>
        <authorList>
            <person name="Becker E.A."/>
            <person name="Seitzer P.M."/>
            <person name="Tritt A."/>
            <person name="Larsen D."/>
            <person name="Krusor M."/>
            <person name="Yao A.I."/>
            <person name="Wu D."/>
            <person name="Madern D."/>
            <person name="Eisen J.A."/>
            <person name="Darling A.E."/>
            <person name="Facciotti M.T."/>
        </authorList>
    </citation>
    <scope>NUCLEOTIDE SEQUENCE [LARGE SCALE GENOMIC DNA]</scope>
    <source>
        <strain evidence="9 10">JCM 13560</strain>
    </source>
</reference>
<keyword evidence="2 6" id="KW-0808">Transferase</keyword>
<dbReference type="EMBL" id="AOJI01000022">
    <property type="protein sequence ID" value="EMA67798.1"/>
    <property type="molecule type" value="Genomic_DNA"/>
</dbReference>
<dbReference type="Pfam" id="PF00294">
    <property type="entry name" value="PfkB"/>
    <property type="match status" value="1"/>
</dbReference>
<accession>M0PD43</accession>
<dbReference type="InterPro" id="IPR002139">
    <property type="entry name" value="Ribo/fructo_kinase"/>
</dbReference>
<keyword evidence="4 6" id="KW-0418">Kinase</keyword>
<protein>
    <submittedName>
        <fullName evidence="9">PfkB domain protein</fullName>
    </submittedName>
</protein>
<evidence type="ECO:0000259" key="8">
    <source>
        <dbReference type="Pfam" id="PF00294"/>
    </source>
</evidence>
<keyword evidence="3" id="KW-0547">Nucleotide-binding</keyword>